<gene>
    <name evidence="1" type="ORF">JOC49_002585</name>
</gene>
<dbReference type="EMBL" id="JAFBDT010000048">
    <property type="protein sequence ID" value="MBM7563011.1"/>
    <property type="molecule type" value="Genomic_DNA"/>
</dbReference>
<dbReference type="Gene3D" id="1.25.40.10">
    <property type="entry name" value="Tetratricopeptide repeat domain"/>
    <property type="match status" value="1"/>
</dbReference>
<evidence type="ECO:0000313" key="2">
    <source>
        <dbReference type="Proteomes" id="UP000767854"/>
    </source>
</evidence>
<dbReference type="Proteomes" id="UP000767854">
    <property type="component" value="Unassembled WGS sequence"/>
</dbReference>
<dbReference type="PROSITE" id="PS00018">
    <property type="entry name" value="EF_HAND_1"/>
    <property type="match status" value="1"/>
</dbReference>
<evidence type="ECO:0008006" key="3">
    <source>
        <dbReference type="Google" id="ProtNLM"/>
    </source>
</evidence>
<dbReference type="InterPro" id="IPR011990">
    <property type="entry name" value="TPR-like_helical_dom_sf"/>
</dbReference>
<organism evidence="1 2">
    <name type="scientific">Fusibacter tunisiensis</name>
    <dbReference type="NCBI Taxonomy" id="1008308"/>
    <lineage>
        <taxon>Bacteria</taxon>
        <taxon>Bacillati</taxon>
        <taxon>Bacillota</taxon>
        <taxon>Clostridia</taxon>
        <taxon>Eubacteriales</taxon>
        <taxon>Eubacteriales Family XII. Incertae Sedis</taxon>
        <taxon>Fusibacter</taxon>
    </lineage>
</organism>
<dbReference type="InterPro" id="IPR018247">
    <property type="entry name" value="EF_Hand_1_Ca_BS"/>
</dbReference>
<reference evidence="1 2" key="1">
    <citation type="submission" date="2021-01" db="EMBL/GenBank/DDBJ databases">
        <title>Genomic Encyclopedia of Type Strains, Phase IV (KMG-IV): sequencing the most valuable type-strain genomes for metagenomic binning, comparative biology and taxonomic classification.</title>
        <authorList>
            <person name="Goeker M."/>
        </authorList>
    </citation>
    <scope>NUCLEOTIDE SEQUENCE [LARGE SCALE GENOMIC DNA]</scope>
    <source>
        <strain evidence="1 2">DSM 24436</strain>
    </source>
</reference>
<sequence>MSKRKTGFWGLNSKDKQMNLNETNTSGNISLGNDNSDINISQNNSHNKKIFNMKGLINIVFGDKTEVTDDESLKVRINEIRELMDGNQTKQALKELDELKTTYLVSAKPLTVNDRFSIFMSIYTCYINLGEFENEKKLVETMIRNDLNTADEYYKFKYLFALDQFKTDKANDIIPLCQEVLDEHEDYYKARILLLIAQSISQEIEYDVAITTIDELIKKHELKDSNKAYAIIAKGDISLNTKHFDSAIEYYSEAYSLKETLNYKAGVAIAYFLKAVKNANANGYIKFSKLDFDSLHEARVLFDEIYEVASKEKNTAILKEIIPFYMNALEFTEESQQILDIKKEVADIVDFEKREMAIISVHAEMLAGDVSQEAIDKLSGSDKAKLELYNLASKGKYSEVYTRILPLMDSVFKNDEAIIALYLISLIRTSNSDFVPELKRYKENFKGEVEYELIWIQYLEHSDKLEEAKDEVKRLIEKRDEPLAVLDAYMFYERHNMNQERFELSQMIVDGVKSVRPKDFNEVQKKHLFMLIDMKSFEEAEQFFNKIDLGTFGEIDKLQIQVEYHRFMGELQELADLTVEYAKKVQNNSHLIYGASLYSVTNQLSKGIRLLEEIRDSGNYEKSELYRALSKLYIMNNENDKAFDSALKAKEIDKDLFKSPSHSFFVMIGLRVNRTDDATKHMVEFHENFPKEDWIRSGNVLVKDEDGNDTIDPKELMKLTGDRTGYNEVRQAFFNYKFGVSTYIKVMNDMKLDFIFGELRYLKKKIKVSEGVVSKINQYAEVIENVILVDLISLYVLADADCLEILKEFEEVQISYTTYESLLSIIIQMESPKIRTILEFISNSMNVKLVAIKQSLMHGNRHFTDETMFNLHYSHSEKIPYLSGEYNLRNAITDNSEYVVDISSVLKALSLRNADTRKKTTKYIEKLIRQDYTFISFNLVNVIDTFDNLHEDDDINEAFSVYLSMSRFCDYDSFINIYIKFLHFIEDRIENDRYLEFVTMIFDYLDWYVGRTRYYHNLIKPNLPDKDEYPYYYREDALCTSVMVLGTKIDEHLWQKKYVRLKNDSTYIKYHSIVMGVMNGLYHFFLRYKDDEVKFVELYKLIVNRFRYIDSTAMKAMVSEMYKGEKNIENILRNF</sequence>
<dbReference type="SUPFAM" id="SSF81901">
    <property type="entry name" value="HCP-like"/>
    <property type="match status" value="1"/>
</dbReference>
<accession>A0ABS2MUC9</accession>
<dbReference type="RefSeq" id="WP_204665435.1">
    <property type="nucleotide sequence ID" value="NZ_JAFBDT010000048.1"/>
</dbReference>
<keyword evidence="2" id="KW-1185">Reference proteome</keyword>
<comment type="caution">
    <text evidence="1">The sequence shown here is derived from an EMBL/GenBank/DDBJ whole genome shotgun (WGS) entry which is preliminary data.</text>
</comment>
<name>A0ABS2MUC9_9FIRM</name>
<protein>
    <recommendedName>
        <fullName evidence="3">Tetratricopeptide repeat protein</fullName>
    </recommendedName>
</protein>
<evidence type="ECO:0000313" key="1">
    <source>
        <dbReference type="EMBL" id="MBM7563011.1"/>
    </source>
</evidence>
<proteinExistence type="predicted"/>